<dbReference type="InterPro" id="IPR008000">
    <property type="entry name" value="Rham/fucose_mutarotase"/>
</dbReference>
<reference evidence="1" key="1">
    <citation type="journal article" date="2013" name="Int. J. Syst. Evol. Microbiol.">
        <title>Aestuariibaculum suncheonense gen. nov., sp. nov., a marine bacterium of the family Flavobacteriaceae isolated from a tidal flat and emended descriptions of the genera Gaetbulibacter and Tamlana.</title>
        <authorList>
            <person name="Jeong S.H."/>
            <person name="Park M.S."/>
            <person name="Jin H.M."/>
            <person name="Lee K."/>
            <person name="Park W."/>
            <person name="Jeon C.O."/>
        </authorList>
    </citation>
    <scope>NUCLEOTIDE SEQUENCE</scope>
    <source>
        <strain evidence="1">SC17</strain>
    </source>
</reference>
<protein>
    <submittedName>
        <fullName evidence="1">L-rhamnose mutarotase</fullName>
    </submittedName>
</protein>
<dbReference type="Pfam" id="PF05336">
    <property type="entry name" value="rhaM"/>
    <property type="match status" value="1"/>
</dbReference>
<comment type="caution">
    <text evidence="1">The sequence shown here is derived from an EMBL/GenBank/DDBJ whole genome shotgun (WGS) entry which is preliminary data.</text>
</comment>
<dbReference type="SUPFAM" id="SSF54909">
    <property type="entry name" value="Dimeric alpha+beta barrel"/>
    <property type="match status" value="1"/>
</dbReference>
<accession>A0A8J6QGJ8</accession>
<dbReference type="InterPro" id="IPR052996">
    <property type="entry name" value="Carb_Metab_Mutarotase"/>
</dbReference>
<organism evidence="1 2">
    <name type="scientific">Aestuariibaculum suncheonense</name>
    <dbReference type="NCBI Taxonomy" id="1028745"/>
    <lineage>
        <taxon>Bacteria</taxon>
        <taxon>Pseudomonadati</taxon>
        <taxon>Bacteroidota</taxon>
        <taxon>Flavobacteriia</taxon>
        <taxon>Flavobacteriales</taxon>
        <taxon>Flavobacteriaceae</taxon>
    </lineage>
</organism>
<dbReference type="GO" id="GO:0016857">
    <property type="term" value="F:racemase and epimerase activity, acting on carbohydrates and derivatives"/>
    <property type="evidence" value="ECO:0007669"/>
    <property type="project" value="InterPro"/>
</dbReference>
<proteinExistence type="predicted"/>
<reference evidence="1" key="2">
    <citation type="submission" date="2020-09" db="EMBL/GenBank/DDBJ databases">
        <authorList>
            <person name="Wu Z."/>
        </authorList>
    </citation>
    <scope>NUCLEOTIDE SEQUENCE</scope>
    <source>
        <strain evidence="1">SC17</strain>
    </source>
</reference>
<dbReference type="AlphaFoldDB" id="A0A8J6QGJ8"/>
<dbReference type="PANTHER" id="PTHR43239:SF1">
    <property type="entry name" value="UPF0734 PROTEIN DDB_G0273871_DDB_G0273177"/>
    <property type="match status" value="1"/>
</dbReference>
<dbReference type="EMBL" id="JACVXC010000004">
    <property type="protein sequence ID" value="MBD0836208.1"/>
    <property type="molecule type" value="Genomic_DNA"/>
</dbReference>
<sequence>MKHSNAKKYCYIGLNPILDSFKSLNNNIKGYRENDLTFVITTTSYESLNEDKKQMESYFKEIHGPLERIFKKPETAINKNTPTASKQLVLTLNLQPDPELRKEYIDIHKPDAIWPEIINNMNTMGVLNMELYLQEYRVFMIMEVKDTFDIYADSERWGKLPREKEWQDYVSKFQRIDKNNDTFEKWQIMKPMF</sequence>
<name>A0A8J6QGJ8_9FLAO</name>
<evidence type="ECO:0000313" key="1">
    <source>
        <dbReference type="EMBL" id="MBD0836208.1"/>
    </source>
</evidence>
<dbReference type="InterPro" id="IPR011008">
    <property type="entry name" value="Dimeric_a/b-barrel"/>
</dbReference>
<dbReference type="RefSeq" id="WP_188216692.1">
    <property type="nucleotide sequence ID" value="NZ_BAABGH010000007.1"/>
</dbReference>
<gene>
    <name evidence="1" type="ORF">ICJ84_12225</name>
</gene>
<keyword evidence="2" id="KW-1185">Reference proteome</keyword>
<dbReference type="Gene3D" id="3.30.70.100">
    <property type="match status" value="1"/>
</dbReference>
<dbReference type="Proteomes" id="UP000602057">
    <property type="component" value="Unassembled WGS sequence"/>
</dbReference>
<dbReference type="PANTHER" id="PTHR43239">
    <property type="entry name" value="UPF0734 PROTEIN DDB_G0273871/DDB_G0273177"/>
    <property type="match status" value="1"/>
</dbReference>
<evidence type="ECO:0000313" key="2">
    <source>
        <dbReference type="Proteomes" id="UP000602057"/>
    </source>
</evidence>